<proteinExistence type="predicted"/>
<reference evidence="1 2" key="1">
    <citation type="submission" date="2016-03" db="EMBL/GenBank/DDBJ databases">
        <title>EvidentialGene: Evidence-directed Construction of Genes on Genomes.</title>
        <authorList>
            <person name="Gilbert D.G."/>
            <person name="Choi J.-H."/>
            <person name="Mockaitis K."/>
            <person name="Colbourne J."/>
            <person name="Pfrender M."/>
        </authorList>
    </citation>
    <scope>NUCLEOTIDE SEQUENCE [LARGE SCALE GENOMIC DNA]</scope>
    <source>
        <strain evidence="1 2">Xinb3</strain>
        <tissue evidence="1">Complete organism</tissue>
    </source>
</reference>
<evidence type="ECO:0000313" key="1">
    <source>
        <dbReference type="EMBL" id="KZS21049.1"/>
    </source>
</evidence>
<sequence>MEWLITQMLCKNKGYCSIVINFQHPKCTACSINDVLQELSLSSSIVIREIAAGIHYAGVSKQLLILLQKAIKQYWINGSICYGQPINAHVNPFRRDILFRLKSLVHQVRLIG</sequence>
<dbReference type="Proteomes" id="UP000076858">
    <property type="component" value="Unassembled WGS sequence"/>
</dbReference>
<name>A0A0N8CVD0_9CRUS</name>
<dbReference type="AlphaFoldDB" id="A0A0N8CVD0"/>
<keyword evidence="2" id="KW-1185">Reference proteome</keyword>
<gene>
    <name evidence="1" type="ORF">APZ42_012211</name>
</gene>
<protein>
    <submittedName>
        <fullName evidence="1">Uncharacterized protein</fullName>
    </submittedName>
</protein>
<organism evidence="1 2">
    <name type="scientific">Daphnia magna</name>
    <dbReference type="NCBI Taxonomy" id="35525"/>
    <lineage>
        <taxon>Eukaryota</taxon>
        <taxon>Metazoa</taxon>
        <taxon>Ecdysozoa</taxon>
        <taxon>Arthropoda</taxon>
        <taxon>Crustacea</taxon>
        <taxon>Branchiopoda</taxon>
        <taxon>Diplostraca</taxon>
        <taxon>Cladocera</taxon>
        <taxon>Anomopoda</taxon>
        <taxon>Daphniidae</taxon>
        <taxon>Daphnia</taxon>
    </lineage>
</organism>
<dbReference type="EMBL" id="LRGB01000084">
    <property type="protein sequence ID" value="KZS21049.1"/>
    <property type="molecule type" value="Genomic_DNA"/>
</dbReference>
<comment type="caution">
    <text evidence="1">The sequence shown here is derived from an EMBL/GenBank/DDBJ whole genome shotgun (WGS) entry which is preliminary data.</text>
</comment>
<evidence type="ECO:0000313" key="2">
    <source>
        <dbReference type="Proteomes" id="UP000076858"/>
    </source>
</evidence>
<accession>A0A0N8CVD0</accession>